<dbReference type="AlphaFoldDB" id="F2JIF7"/>
<name>F2JIF7_CELLD</name>
<dbReference type="EMBL" id="CP002582">
    <property type="protein sequence ID" value="ADZ84323.1"/>
    <property type="molecule type" value="Genomic_DNA"/>
</dbReference>
<dbReference type="eggNOG" id="ENOG502ZITQ">
    <property type="taxonomic scope" value="Bacteria"/>
</dbReference>
<organism evidence="1 2">
    <name type="scientific">Cellulosilyticum lentocellum (strain ATCC 49066 / DSM 5427 / NCIMB 11756 / RHM5)</name>
    <name type="common">Clostridium lentocellum</name>
    <dbReference type="NCBI Taxonomy" id="642492"/>
    <lineage>
        <taxon>Bacteria</taxon>
        <taxon>Bacillati</taxon>
        <taxon>Bacillota</taxon>
        <taxon>Clostridia</taxon>
        <taxon>Lachnospirales</taxon>
        <taxon>Cellulosilyticaceae</taxon>
        <taxon>Cellulosilyticum</taxon>
    </lineage>
</organism>
<dbReference type="RefSeq" id="WP_013657616.1">
    <property type="nucleotide sequence ID" value="NC_015275.1"/>
</dbReference>
<evidence type="ECO:0000313" key="1">
    <source>
        <dbReference type="EMBL" id="ADZ84323.1"/>
    </source>
</evidence>
<reference evidence="1 2" key="1">
    <citation type="journal article" date="2011" name="J. Bacteriol.">
        <title>Complete genome sequence of the cellulose-degrading bacterium Cellulosilyticum lentocellum.</title>
        <authorList>
            <consortium name="US DOE Joint Genome Institute"/>
            <person name="Miller D.A."/>
            <person name="Suen G."/>
            <person name="Bruce D."/>
            <person name="Copeland A."/>
            <person name="Cheng J.F."/>
            <person name="Detter C."/>
            <person name="Goodwin L.A."/>
            <person name="Han C.S."/>
            <person name="Hauser L.J."/>
            <person name="Land M.L."/>
            <person name="Lapidus A."/>
            <person name="Lucas S."/>
            <person name="Meincke L."/>
            <person name="Pitluck S."/>
            <person name="Tapia R."/>
            <person name="Teshima H."/>
            <person name="Woyke T."/>
            <person name="Fox B.G."/>
            <person name="Angert E.R."/>
            <person name="Currie C.R."/>
        </authorList>
    </citation>
    <scope>NUCLEOTIDE SEQUENCE [LARGE SCALE GENOMIC DNA]</scope>
    <source>
        <strain evidence="2">ATCC 49066 / DSM 5427 / NCIMB 11756 / RHM5</strain>
    </source>
</reference>
<dbReference type="KEGG" id="cle:Clole_2622"/>
<gene>
    <name evidence="1" type="ordered locus">Clole_2622</name>
</gene>
<accession>F2JIF7</accession>
<dbReference type="Proteomes" id="UP000008467">
    <property type="component" value="Chromosome"/>
</dbReference>
<keyword evidence="2" id="KW-1185">Reference proteome</keyword>
<evidence type="ECO:0000313" key="2">
    <source>
        <dbReference type="Proteomes" id="UP000008467"/>
    </source>
</evidence>
<dbReference type="HOGENOM" id="CLU_1624175_0_0_9"/>
<sequence>MTKREKTKIANCLVRAIKTKKAVNKETYSFLANWIYSGEDERQEEWLEVWEMVLERYTPEETPILFRATDYINDGKIESYTGRMYAAERFLKSCGEEGKILICDTENYYGVRFYPLTQLLRNELEIEDSLFNKGFMVQYIGEDEYIMRTDVECMSVYRYVEIA</sequence>
<protein>
    <submittedName>
        <fullName evidence="1">Uncharacterized protein</fullName>
    </submittedName>
</protein>
<proteinExistence type="predicted"/>